<keyword evidence="1" id="KW-0732">Signal</keyword>
<feature type="signal peptide" evidence="1">
    <location>
        <begin position="1"/>
        <end position="23"/>
    </location>
</feature>
<evidence type="ECO:0000256" key="1">
    <source>
        <dbReference type="SAM" id="SignalP"/>
    </source>
</evidence>
<dbReference type="RefSeq" id="WP_127084836.1">
    <property type="nucleotide sequence ID" value="NZ_RSCL01000019.1"/>
</dbReference>
<keyword evidence="3" id="KW-1185">Reference proteome</keyword>
<dbReference type="OrthoDB" id="423143at2"/>
<evidence type="ECO:0008006" key="4">
    <source>
        <dbReference type="Google" id="ProtNLM"/>
    </source>
</evidence>
<dbReference type="InterPro" id="IPR021256">
    <property type="entry name" value="DUF2808"/>
</dbReference>
<evidence type="ECO:0000313" key="3">
    <source>
        <dbReference type="Proteomes" id="UP000271624"/>
    </source>
</evidence>
<sequence>MNKLIYATAFTLVIASTVPSAWAKSPNDANITHLGKSAAVPLDALVPDATHKFDVHVQGKALSELTIDIPEDVSFKGITVKNKSGQKIPATVSVNDKKATVAFSEPVAPGNSLTIFMNGVNATNTYDYSRTLHYRVSTKMVGMNGDIPLGLARVQTYRD</sequence>
<reference evidence="2" key="2">
    <citation type="journal article" date="2019" name="Genome Biol. Evol.">
        <title>Day and night: Metabolic profiles and evolutionary relationships of six axenic non-marine cyanobacteria.</title>
        <authorList>
            <person name="Will S.E."/>
            <person name="Henke P."/>
            <person name="Boedeker C."/>
            <person name="Huang S."/>
            <person name="Brinkmann H."/>
            <person name="Rohde M."/>
            <person name="Jarek M."/>
            <person name="Friedl T."/>
            <person name="Seufert S."/>
            <person name="Schumacher M."/>
            <person name="Overmann J."/>
            <person name="Neumann-Schaal M."/>
            <person name="Petersen J."/>
        </authorList>
    </citation>
    <scope>NUCLEOTIDE SEQUENCE [LARGE SCALE GENOMIC DNA]</scope>
    <source>
        <strain evidence="2">PCC 7102</strain>
    </source>
</reference>
<reference evidence="2" key="1">
    <citation type="submission" date="2018-12" db="EMBL/GenBank/DDBJ databases">
        <authorList>
            <person name="Will S."/>
            <person name="Neumann-Schaal M."/>
            <person name="Henke P."/>
        </authorList>
    </citation>
    <scope>NUCLEOTIDE SEQUENCE</scope>
    <source>
        <strain evidence="2">PCC 7102</strain>
    </source>
</reference>
<gene>
    <name evidence="2" type="ORF">DSM106972_066710</name>
</gene>
<dbReference type="EMBL" id="RSCL01000019">
    <property type="protein sequence ID" value="RUT01574.1"/>
    <property type="molecule type" value="Genomic_DNA"/>
</dbReference>
<evidence type="ECO:0000313" key="2">
    <source>
        <dbReference type="EMBL" id="RUT01574.1"/>
    </source>
</evidence>
<proteinExistence type="predicted"/>
<dbReference type="Proteomes" id="UP000271624">
    <property type="component" value="Unassembled WGS sequence"/>
</dbReference>
<feature type="chain" id="PRO_5018759685" description="DUF2808 domain-containing protein" evidence="1">
    <location>
        <begin position="24"/>
        <end position="159"/>
    </location>
</feature>
<dbReference type="Pfam" id="PF10989">
    <property type="entry name" value="DUF2808"/>
    <property type="match status" value="1"/>
</dbReference>
<dbReference type="AlphaFoldDB" id="A0A3S1AIV1"/>
<comment type="caution">
    <text evidence="2">The sequence shown here is derived from an EMBL/GenBank/DDBJ whole genome shotgun (WGS) entry which is preliminary data.</text>
</comment>
<accession>A0A3S1AIV1</accession>
<name>A0A3S1AIV1_9CYAN</name>
<organism evidence="2 3">
    <name type="scientific">Dulcicalothrix desertica PCC 7102</name>
    <dbReference type="NCBI Taxonomy" id="232991"/>
    <lineage>
        <taxon>Bacteria</taxon>
        <taxon>Bacillati</taxon>
        <taxon>Cyanobacteriota</taxon>
        <taxon>Cyanophyceae</taxon>
        <taxon>Nostocales</taxon>
        <taxon>Calotrichaceae</taxon>
        <taxon>Dulcicalothrix</taxon>
    </lineage>
</organism>
<protein>
    <recommendedName>
        <fullName evidence="4">DUF2808 domain-containing protein</fullName>
    </recommendedName>
</protein>